<dbReference type="GO" id="GO:0016491">
    <property type="term" value="F:oxidoreductase activity"/>
    <property type="evidence" value="ECO:0007669"/>
    <property type="project" value="UniProtKB-KW"/>
</dbReference>
<keyword evidence="4" id="KW-0520">NAD</keyword>
<keyword evidence="3" id="KW-0560">Oxidoreductase</keyword>
<gene>
    <name evidence="6" type="ORF">FE257_011082</name>
</gene>
<dbReference type="Proteomes" id="UP001194746">
    <property type="component" value="Unassembled WGS sequence"/>
</dbReference>
<keyword evidence="7" id="KW-1185">Reference proteome</keyword>
<evidence type="ECO:0000256" key="2">
    <source>
        <dbReference type="ARBA" id="ARBA00022857"/>
    </source>
</evidence>
<dbReference type="SUPFAM" id="SSF51735">
    <property type="entry name" value="NAD(P)-binding Rossmann-fold domains"/>
    <property type="match status" value="1"/>
</dbReference>
<dbReference type="InterPro" id="IPR002347">
    <property type="entry name" value="SDR_fam"/>
</dbReference>
<sequence length="252" mass="26208">MSVQFNFQNRVIAVTGAASGIGLETARLLASSGATLSLADVQKEALDSVVAELTGLGAQVVGHIVDVSQAQQVDEWISQTVATFGKLDGAANLAGVIGKDINKHTTAELSEDDWAFVTGVNLTGVMHCMRAQINAMKDDGSIVNTSSVAGSMGFPKNASYTAAKHGVIGLTRTAAKEVGIRGIRVNAVSPGLIDTPMQAKSVAMRGADRDWTFAIKRMGKPAEVAQLVAWLLSDSTGYISGTVQSIDGGWAC</sequence>
<dbReference type="InterPro" id="IPR036291">
    <property type="entry name" value="NAD(P)-bd_dom_sf"/>
</dbReference>
<dbReference type="PROSITE" id="PS00061">
    <property type="entry name" value="ADH_SHORT"/>
    <property type="match status" value="1"/>
</dbReference>
<evidence type="ECO:0000259" key="5">
    <source>
        <dbReference type="SMART" id="SM00822"/>
    </source>
</evidence>
<feature type="domain" description="Ketoreductase" evidence="5">
    <location>
        <begin position="10"/>
        <end position="191"/>
    </location>
</feature>
<dbReference type="AlphaFoldDB" id="A0AAD4CHZ6"/>
<dbReference type="InterPro" id="IPR020904">
    <property type="entry name" value="Sc_DH/Rdtase_CS"/>
</dbReference>
<evidence type="ECO:0000313" key="6">
    <source>
        <dbReference type="EMBL" id="KAF9886835.1"/>
    </source>
</evidence>
<dbReference type="PRINTS" id="PR00081">
    <property type="entry name" value="GDHRDH"/>
</dbReference>
<dbReference type="GO" id="GO:0044550">
    <property type="term" value="P:secondary metabolite biosynthetic process"/>
    <property type="evidence" value="ECO:0007669"/>
    <property type="project" value="UniProtKB-ARBA"/>
</dbReference>
<dbReference type="CDD" id="cd05233">
    <property type="entry name" value="SDR_c"/>
    <property type="match status" value="1"/>
</dbReference>
<evidence type="ECO:0000256" key="3">
    <source>
        <dbReference type="ARBA" id="ARBA00023002"/>
    </source>
</evidence>
<dbReference type="PANTHER" id="PTHR24321">
    <property type="entry name" value="DEHYDROGENASES, SHORT CHAIN"/>
    <property type="match status" value="1"/>
</dbReference>
<dbReference type="Gene3D" id="3.40.50.720">
    <property type="entry name" value="NAD(P)-binding Rossmann-like Domain"/>
    <property type="match status" value="1"/>
</dbReference>
<dbReference type="InterPro" id="IPR057326">
    <property type="entry name" value="KR_dom"/>
</dbReference>
<evidence type="ECO:0000256" key="1">
    <source>
        <dbReference type="ARBA" id="ARBA00006484"/>
    </source>
</evidence>
<keyword evidence="2" id="KW-0521">NADP</keyword>
<dbReference type="PANTHER" id="PTHR24321:SF8">
    <property type="entry name" value="ESTRADIOL 17-BETA-DEHYDROGENASE 8-RELATED"/>
    <property type="match status" value="1"/>
</dbReference>
<proteinExistence type="inferred from homology"/>
<comment type="similarity">
    <text evidence="1">Belongs to the short-chain dehydrogenases/reductases (SDR) family.</text>
</comment>
<reference evidence="6" key="2">
    <citation type="submission" date="2020-02" db="EMBL/GenBank/DDBJ databases">
        <authorList>
            <person name="Gilchrist C.L.M."/>
            <person name="Chooi Y.-H."/>
        </authorList>
    </citation>
    <scope>NUCLEOTIDE SEQUENCE</scope>
    <source>
        <strain evidence="6">MST-FP2251</strain>
    </source>
</reference>
<dbReference type="SMART" id="SM00822">
    <property type="entry name" value="PKS_KR"/>
    <property type="match status" value="1"/>
</dbReference>
<evidence type="ECO:0000256" key="4">
    <source>
        <dbReference type="ARBA" id="ARBA00023027"/>
    </source>
</evidence>
<dbReference type="EMBL" id="VCAU01000071">
    <property type="protein sequence ID" value="KAF9886835.1"/>
    <property type="molecule type" value="Genomic_DNA"/>
</dbReference>
<dbReference type="FunFam" id="3.40.50.720:FF:000084">
    <property type="entry name" value="Short-chain dehydrogenase reductase"/>
    <property type="match status" value="1"/>
</dbReference>
<reference evidence="6" key="1">
    <citation type="journal article" date="2019" name="Beilstein J. Org. Chem.">
        <title>Nanangenines: drimane sesquiterpenoids as the dominant metabolite cohort of a novel Australian fungus, Aspergillus nanangensis.</title>
        <authorList>
            <person name="Lacey H.J."/>
            <person name="Gilchrist C.L.M."/>
            <person name="Crombie A."/>
            <person name="Kalaitzis J.A."/>
            <person name="Vuong D."/>
            <person name="Rutledge P.J."/>
            <person name="Turner P."/>
            <person name="Pitt J.I."/>
            <person name="Lacey E."/>
            <person name="Chooi Y.H."/>
            <person name="Piggott A.M."/>
        </authorList>
    </citation>
    <scope>NUCLEOTIDE SEQUENCE</scope>
    <source>
        <strain evidence="6">MST-FP2251</strain>
    </source>
</reference>
<protein>
    <recommendedName>
        <fullName evidence="5">Ketoreductase domain-containing protein</fullName>
    </recommendedName>
</protein>
<name>A0AAD4CHZ6_ASPNN</name>
<comment type="caution">
    <text evidence="6">The sequence shown here is derived from an EMBL/GenBank/DDBJ whole genome shotgun (WGS) entry which is preliminary data.</text>
</comment>
<dbReference type="Pfam" id="PF13561">
    <property type="entry name" value="adh_short_C2"/>
    <property type="match status" value="1"/>
</dbReference>
<accession>A0AAD4CHZ6</accession>
<organism evidence="6 7">
    <name type="scientific">Aspergillus nanangensis</name>
    <dbReference type="NCBI Taxonomy" id="2582783"/>
    <lineage>
        <taxon>Eukaryota</taxon>
        <taxon>Fungi</taxon>
        <taxon>Dikarya</taxon>
        <taxon>Ascomycota</taxon>
        <taxon>Pezizomycotina</taxon>
        <taxon>Eurotiomycetes</taxon>
        <taxon>Eurotiomycetidae</taxon>
        <taxon>Eurotiales</taxon>
        <taxon>Aspergillaceae</taxon>
        <taxon>Aspergillus</taxon>
        <taxon>Aspergillus subgen. Circumdati</taxon>
    </lineage>
</organism>
<evidence type="ECO:0000313" key="7">
    <source>
        <dbReference type="Proteomes" id="UP001194746"/>
    </source>
</evidence>
<dbReference type="PRINTS" id="PR00080">
    <property type="entry name" value="SDRFAMILY"/>
</dbReference>